<sequence>MRTPDHVLTEVESSRIVATDCSSSHILVVDDDPAVRHLISDYFGQYGIQTVSATSRSGVARQLAGGDTSAIILDLHLGEDNGLDLLREIRSSSDVPVILLTGRSRDEVDCVVGLELGADDYLTKPFGIRELYARFRAVRRRRVNGGLLRTRDVERGGYKFGGWRLDRRSRRLIDPQERPVALSKGEYALLLAFLDAPERPLSREYLLQATRLHEDIFDRSIDVQVLRLRRKLEAEPKAPRVIKTERGVGYVFAIPVEQSRWPD</sequence>
<evidence type="ECO:0000256" key="1">
    <source>
        <dbReference type="ARBA" id="ARBA00004496"/>
    </source>
</evidence>
<evidence type="ECO:0000256" key="6">
    <source>
        <dbReference type="ARBA" id="ARBA00023125"/>
    </source>
</evidence>
<feature type="DNA-binding region" description="OmpR/PhoB-type" evidence="11">
    <location>
        <begin position="155"/>
        <end position="254"/>
    </location>
</feature>
<evidence type="ECO:0000256" key="5">
    <source>
        <dbReference type="ARBA" id="ARBA00023015"/>
    </source>
</evidence>
<feature type="modified residue" description="4-aspartylphosphate" evidence="10">
    <location>
        <position position="74"/>
    </location>
</feature>
<comment type="subcellular location">
    <subcellularLocation>
        <location evidence="1">Cytoplasm</location>
    </subcellularLocation>
</comment>
<dbReference type="InterPro" id="IPR039420">
    <property type="entry name" value="WalR-like"/>
</dbReference>
<dbReference type="PROSITE" id="PS50110">
    <property type="entry name" value="RESPONSE_REGULATORY"/>
    <property type="match status" value="1"/>
</dbReference>
<keyword evidence="4" id="KW-0902">Two-component regulatory system</keyword>
<evidence type="ECO:0000256" key="9">
    <source>
        <dbReference type="ARBA" id="ARBA00067337"/>
    </source>
</evidence>
<dbReference type="GO" id="GO:0032993">
    <property type="term" value="C:protein-DNA complex"/>
    <property type="evidence" value="ECO:0007669"/>
    <property type="project" value="TreeGrafter"/>
</dbReference>
<dbReference type="GO" id="GO:0000976">
    <property type="term" value="F:transcription cis-regulatory region binding"/>
    <property type="evidence" value="ECO:0007669"/>
    <property type="project" value="TreeGrafter"/>
</dbReference>
<evidence type="ECO:0000256" key="4">
    <source>
        <dbReference type="ARBA" id="ARBA00023012"/>
    </source>
</evidence>
<keyword evidence="2" id="KW-0963">Cytoplasm</keyword>
<evidence type="ECO:0000313" key="14">
    <source>
        <dbReference type="EMBL" id="SHL03382.1"/>
    </source>
</evidence>
<dbReference type="Proteomes" id="UP000189935">
    <property type="component" value="Chromosome I"/>
</dbReference>
<dbReference type="PANTHER" id="PTHR48111:SF4">
    <property type="entry name" value="DNA-BINDING DUAL TRANSCRIPTIONAL REGULATOR OMPR"/>
    <property type="match status" value="1"/>
</dbReference>
<evidence type="ECO:0000256" key="8">
    <source>
        <dbReference type="ARBA" id="ARBA00023163"/>
    </source>
</evidence>
<evidence type="ECO:0000256" key="3">
    <source>
        <dbReference type="ARBA" id="ARBA00022553"/>
    </source>
</evidence>
<dbReference type="FunFam" id="1.10.10.10:FF:000099">
    <property type="entry name" value="Two-component system response regulator TorR"/>
    <property type="match status" value="1"/>
</dbReference>
<evidence type="ECO:0000256" key="10">
    <source>
        <dbReference type="PROSITE-ProRule" id="PRU00169"/>
    </source>
</evidence>
<dbReference type="InterPro" id="IPR011006">
    <property type="entry name" value="CheY-like_superfamily"/>
</dbReference>
<evidence type="ECO:0000259" key="13">
    <source>
        <dbReference type="PROSITE" id="PS51755"/>
    </source>
</evidence>
<dbReference type="SMART" id="SM00862">
    <property type="entry name" value="Trans_reg_C"/>
    <property type="match status" value="1"/>
</dbReference>
<name>A0A1M6XBP6_9BRAD</name>
<keyword evidence="5" id="KW-0805">Transcription regulation</keyword>
<keyword evidence="8" id="KW-0804">Transcription</keyword>
<dbReference type="Gene3D" id="3.40.50.2300">
    <property type="match status" value="1"/>
</dbReference>
<evidence type="ECO:0000259" key="12">
    <source>
        <dbReference type="PROSITE" id="PS50110"/>
    </source>
</evidence>
<dbReference type="SMART" id="SM00448">
    <property type="entry name" value="REC"/>
    <property type="match status" value="1"/>
</dbReference>
<dbReference type="SUPFAM" id="SSF46894">
    <property type="entry name" value="C-terminal effector domain of the bipartite response regulators"/>
    <property type="match status" value="1"/>
</dbReference>
<dbReference type="InterPro" id="IPR001867">
    <property type="entry name" value="OmpR/PhoB-type_DNA-bd"/>
</dbReference>
<dbReference type="PROSITE" id="PS51755">
    <property type="entry name" value="OMPR_PHOB"/>
    <property type="match status" value="1"/>
</dbReference>
<reference evidence="14 15" key="1">
    <citation type="submission" date="2016-11" db="EMBL/GenBank/DDBJ databases">
        <authorList>
            <person name="Jaros S."/>
            <person name="Januszkiewicz K."/>
            <person name="Wedrychowicz H."/>
        </authorList>
    </citation>
    <scope>NUCLEOTIDE SEQUENCE [LARGE SCALE GENOMIC DNA]</scope>
    <source>
        <strain evidence="14 15">GAS499</strain>
    </source>
</reference>
<keyword evidence="7" id="KW-0010">Activator</keyword>
<dbReference type="AlphaFoldDB" id="A0A1M6XBP6"/>
<evidence type="ECO:0000256" key="7">
    <source>
        <dbReference type="ARBA" id="ARBA00023159"/>
    </source>
</evidence>
<evidence type="ECO:0000256" key="2">
    <source>
        <dbReference type="ARBA" id="ARBA00022490"/>
    </source>
</evidence>
<dbReference type="Pfam" id="PF00486">
    <property type="entry name" value="Trans_reg_C"/>
    <property type="match status" value="1"/>
</dbReference>
<dbReference type="PANTHER" id="PTHR48111">
    <property type="entry name" value="REGULATOR OF RPOS"/>
    <property type="match status" value="1"/>
</dbReference>
<proteinExistence type="predicted"/>
<dbReference type="EMBL" id="LT670844">
    <property type="protein sequence ID" value="SHL03382.1"/>
    <property type="molecule type" value="Genomic_DNA"/>
</dbReference>
<dbReference type="InterPro" id="IPR036388">
    <property type="entry name" value="WH-like_DNA-bd_sf"/>
</dbReference>
<dbReference type="GO" id="GO:0006355">
    <property type="term" value="P:regulation of DNA-templated transcription"/>
    <property type="evidence" value="ECO:0007669"/>
    <property type="project" value="InterPro"/>
</dbReference>
<dbReference type="InterPro" id="IPR001789">
    <property type="entry name" value="Sig_transdc_resp-reg_receiver"/>
</dbReference>
<keyword evidence="6 11" id="KW-0238">DNA-binding</keyword>
<feature type="domain" description="Response regulatory" evidence="12">
    <location>
        <begin position="25"/>
        <end position="139"/>
    </location>
</feature>
<dbReference type="Gene3D" id="6.10.250.690">
    <property type="match status" value="1"/>
</dbReference>
<feature type="domain" description="OmpR/PhoB-type" evidence="13">
    <location>
        <begin position="155"/>
        <end position="254"/>
    </location>
</feature>
<accession>A0A1M6XBP6</accession>
<dbReference type="OrthoDB" id="7554872at2"/>
<dbReference type="SUPFAM" id="SSF52172">
    <property type="entry name" value="CheY-like"/>
    <property type="match status" value="1"/>
</dbReference>
<gene>
    <name evidence="14" type="ORF">SAMN05444159_4823</name>
</gene>
<organism evidence="14 15">
    <name type="scientific">Bradyrhizobium lablabi</name>
    <dbReference type="NCBI Taxonomy" id="722472"/>
    <lineage>
        <taxon>Bacteria</taxon>
        <taxon>Pseudomonadati</taxon>
        <taxon>Pseudomonadota</taxon>
        <taxon>Alphaproteobacteria</taxon>
        <taxon>Hyphomicrobiales</taxon>
        <taxon>Nitrobacteraceae</taxon>
        <taxon>Bradyrhizobium</taxon>
    </lineage>
</organism>
<dbReference type="GO" id="GO:0000156">
    <property type="term" value="F:phosphorelay response regulator activity"/>
    <property type="evidence" value="ECO:0007669"/>
    <property type="project" value="TreeGrafter"/>
</dbReference>
<evidence type="ECO:0000256" key="11">
    <source>
        <dbReference type="PROSITE-ProRule" id="PRU01091"/>
    </source>
</evidence>
<dbReference type="Pfam" id="PF00072">
    <property type="entry name" value="Response_reg"/>
    <property type="match status" value="1"/>
</dbReference>
<keyword evidence="3 10" id="KW-0597">Phosphoprotein</keyword>
<dbReference type="GO" id="GO:0005829">
    <property type="term" value="C:cytosol"/>
    <property type="evidence" value="ECO:0007669"/>
    <property type="project" value="TreeGrafter"/>
</dbReference>
<protein>
    <recommendedName>
        <fullName evidence="9">Regulatory protein VirG</fullName>
    </recommendedName>
</protein>
<evidence type="ECO:0000313" key="15">
    <source>
        <dbReference type="Proteomes" id="UP000189935"/>
    </source>
</evidence>
<dbReference type="Gene3D" id="1.10.10.10">
    <property type="entry name" value="Winged helix-like DNA-binding domain superfamily/Winged helix DNA-binding domain"/>
    <property type="match status" value="1"/>
</dbReference>
<dbReference type="InterPro" id="IPR016032">
    <property type="entry name" value="Sig_transdc_resp-reg_C-effctor"/>
</dbReference>
<dbReference type="CDD" id="cd00383">
    <property type="entry name" value="trans_reg_C"/>
    <property type="match status" value="1"/>
</dbReference>